<evidence type="ECO:0000256" key="6">
    <source>
        <dbReference type="ARBA" id="ARBA00022989"/>
    </source>
</evidence>
<dbReference type="GO" id="GO:0005886">
    <property type="term" value="C:plasma membrane"/>
    <property type="evidence" value="ECO:0007669"/>
    <property type="project" value="UniProtKB-SubCell"/>
</dbReference>
<organism evidence="10 11">
    <name type="scientific">Caenorhabditis bovis</name>
    <dbReference type="NCBI Taxonomy" id="2654633"/>
    <lineage>
        <taxon>Eukaryota</taxon>
        <taxon>Metazoa</taxon>
        <taxon>Ecdysozoa</taxon>
        <taxon>Nematoda</taxon>
        <taxon>Chromadorea</taxon>
        <taxon>Rhabditida</taxon>
        <taxon>Rhabditina</taxon>
        <taxon>Rhabditomorpha</taxon>
        <taxon>Rhabditoidea</taxon>
        <taxon>Rhabditidae</taxon>
        <taxon>Peloderinae</taxon>
        <taxon>Caenorhabditis</taxon>
    </lineage>
</organism>
<keyword evidence="7 8" id="KW-0472">Membrane</keyword>
<comment type="subcellular location">
    <subcellularLocation>
        <location evidence="1">Cell membrane</location>
        <topology evidence="1">Single-pass type I membrane protein</topology>
    </subcellularLocation>
</comment>
<dbReference type="PANTHER" id="PTHR22907">
    <property type="entry name" value="GH04558P"/>
    <property type="match status" value="1"/>
</dbReference>
<keyword evidence="11" id="KW-1185">Reference proteome</keyword>
<dbReference type="PANTHER" id="PTHR22907:SF17">
    <property type="entry name" value="ZP DOMAIN-CONTAINING PROTEIN"/>
    <property type="match status" value="1"/>
</dbReference>
<dbReference type="SMART" id="SM00241">
    <property type="entry name" value="ZP"/>
    <property type="match status" value="1"/>
</dbReference>
<dbReference type="InterPro" id="IPR057475">
    <property type="entry name" value="CUT_C"/>
</dbReference>
<feature type="transmembrane region" description="Helical" evidence="8">
    <location>
        <begin position="333"/>
        <end position="357"/>
    </location>
</feature>
<proteinExistence type="predicted"/>
<dbReference type="InterPro" id="IPR056953">
    <property type="entry name" value="CUT_N"/>
</dbReference>
<sequence>MWLMAMLFFGACAAQQEDDGYQKNHVIGEPFVNCAADAIYVKFRTATTFHGHVDVKFTPNKSCFQTLVTNNQIEVLIPHEECMVPRQRSLQPSGLILESALSVSFHPEFTTSDDRIFNLKCFHQNRKNGTILAVGSPKPPPIDEDGPNCHYEVRDGPGGPLAGRLALGQSVYHSWRCENIKDVCMKVEKCELIGGEQKHEVIDEFGCSKDFNIMPQLEYHNKTHAGANVRVFGVSYTPIVYFSCRIRLEPLIGGSECPKLDCDSGNGVKRSRRDVDLTAIDVRSQNLEISQLVNSFDEKPIQCSQSDEIDNGRQVEAAQVEQGELQICANFQIVLISSITLTATCILLTTLVVVLIVRRQKYEIASMS</sequence>
<dbReference type="Proteomes" id="UP000494206">
    <property type="component" value="Unassembled WGS sequence"/>
</dbReference>
<dbReference type="PROSITE" id="PS51034">
    <property type="entry name" value="ZP_2"/>
    <property type="match status" value="1"/>
</dbReference>
<keyword evidence="6 8" id="KW-1133">Transmembrane helix</keyword>
<name>A0A8S1EV39_9PELO</name>
<evidence type="ECO:0000313" key="11">
    <source>
        <dbReference type="Proteomes" id="UP000494206"/>
    </source>
</evidence>
<dbReference type="Pfam" id="PF25057">
    <property type="entry name" value="CUT_N"/>
    <property type="match status" value="1"/>
</dbReference>
<reference evidence="10 11" key="1">
    <citation type="submission" date="2020-04" db="EMBL/GenBank/DDBJ databases">
        <authorList>
            <person name="Laetsch R D."/>
            <person name="Stevens L."/>
            <person name="Kumar S."/>
            <person name="Blaxter L. M."/>
        </authorList>
    </citation>
    <scope>NUCLEOTIDE SEQUENCE [LARGE SCALE GENOMIC DNA]</scope>
</reference>
<evidence type="ECO:0000256" key="4">
    <source>
        <dbReference type="ARBA" id="ARBA00022692"/>
    </source>
</evidence>
<feature type="domain" description="ZP" evidence="9">
    <location>
        <begin position="33"/>
        <end position="269"/>
    </location>
</feature>
<dbReference type="Pfam" id="PF25301">
    <property type="entry name" value="CUT_C"/>
    <property type="match status" value="1"/>
</dbReference>
<accession>A0A8S1EV39</accession>
<evidence type="ECO:0000256" key="1">
    <source>
        <dbReference type="ARBA" id="ARBA00004251"/>
    </source>
</evidence>
<evidence type="ECO:0000256" key="7">
    <source>
        <dbReference type="ARBA" id="ARBA00023136"/>
    </source>
</evidence>
<keyword evidence="3" id="KW-1003">Cell membrane</keyword>
<dbReference type="InterPro" id="IPR001507">
    <property type="entry name" value="ZP_dom"/>
</dbReference>
<protein>
    <recommendedName>
        <fullName evidence="9">ZP domain-containing protein</fullName>
    </recommendedName>
</protein>
<evidence type="ECO:0000313" key="10">
    <source>
        <dbReference type="EMBL" id="CAB3403891.1"/>
    </source>
</evidence>
<evidence type="ECO:0000256" key="2">
    <source>
        <dbReference type="ARBA" id="ARBA00022460"/>
    </source>
</evidence>
<keyword evidence="2" id="KW-0193">Cuticle</keyword>
<keyword evidence="5" id="KW-0732">Signal</keyword>
<keyword evidence="4 8" id="KW-0812">Transmembrane</keyword>
<gene>
    <name evidence="10" type="ORF">CBOVIS_LOCUS6300</name>
</gene>
<evidence type="ECO:0000256" key="3">
    <source>
        <dbReference type="ARBA" id="ARBA00022475"/>
    </source>
</evidence>
<dbReference type="AlphaFoldDB" id="A0A8S1EV39"/>
<evidence type="ECO:0000259" key="9">
    <source>
        <dbReference type="PROSITE" id="PS51034"/>
    </source>
</evidence>
<dbReference type="GO" id="GO:0042302">
    <property type="term" value="F:structural constituent of cuticle"/>
    <property type="evidence" value="ECO:0007669"/>
    <property type="project" value="UniProtKB-KW"/>
</dbReference>
<dbReference type="EMBL" id="CADEPM010000004">
    <property type="protein sequence ID" value="CAB3403891.1"/>
    <property type="molecule type" value="Genomic_DNA"/>
</dbReference>
<dbReference type="OrthoDB" id="5855819at2759"/>
<dbReference type="InterPro" id="IPR051962">
    <property type="entry name" value="Cuticlin"/>
</dbReference>
<comment type="caution">
    <text evidence="10">The sequence shown here is derived from an EMBL/GenBank/DDBJ whole genome shotgun (WGS) entry which is preliminary data.</text>
</comment>
<evidence type="ECO:0000256" key="5">
    <source>
        <dbReference type="ARBA" id="ARBA00022729"/>
    </source>
</evidence>
<evidence type="ECO:0000256" key="8">
    <source>
        <dbReference type="SAM" id="Phobius"/>
    </source>
</evidence>